<dbReference type="Proteomes" id="UP000277580">
    <property type="component" value="Unassembled WGS sequence"/>
</dbReference>
<dbReference type="InterPro" id="IPR016068">
    <property type="entry name" value="Translin_N"/>
</dbReference>
<evidence type="ECO:0000313" key="6">
    <source>
        <dbReference type="EMBL" id="RPB11428.1"/>
    </source>
</evidence>
<sequence>MATAKIQHAAKGASNAAYINNPILAMFNYFRDELDEHHDRRERVIKASRDITALSKKMIFTLQRARNLLAPLPASLDKEYQTRHSQIQALFSSIAPDLQDLNAHRYARQISGGIQEYIEALSFHHYLLTGSLIPLASVRDNVRNLIEITPADYILGIFDLVGEIMRFGITMIATRGDVSKLLRDIRELRMQFEALDTSVGGGGLLGKEVSKKMGVMQTCVEKVETAVCGFIVRGSERPKGWVPELAIERAVGGGRGGNFDEDGET</sequence>
<dbReference type="Gene3D" id="1.20.58.190">
    <property type="entry name" value="Translin, domain 1"/>
    <property type="match status" value="1"/>
</dbReference>
<dbReference type="GO" id="GO:0043565">
    <property type="term" value="F:sequence-specific DNA binding"/>
    <property type="evidence" value="ECO:0007669"/>
    <property type="project" value="InterPro"/>
</dbReference>
<dbReference type="InParanoid" id="A0A3N4KPM9"/>
<dbReference type="STRING" id="1392247.A0A3N4KPM9"/>
<keyword evidence="4" id="KW-0963">Cytoplasm</keyword>
<dbReference type="GO" id="GO:0005737">
    <property type="term" value="C:cytoplasm"/>
    <property type="evidence" value="ECO:0007669"/>
    <property type="project" value="UniProtKB-SubCell"/>
</dbReference>
<evidence type="ECO:0000256" key="5">
    <source>
        <dbReference type="ARBA" id="ARBA00023242"/>
    </source>
</evidence>
<dbReference type="InterPro" id="IPR036081">
    <property type="entry name" value="Translin_sf"/>
</dbReference>
<proteinExistence type="inferred from homology"/>
<accession>A0A3N4KPM9</accession>
<comment type="similarity">
    <text evidence="3">Belongs to the translin family.</text>
</comment>
<keyword evidence="5" id="KW-0539">Nucleus</keyword>
<dbReference type="OrthoDB" id="31005at2759"/>
<protein>
    <submittedName>
        <fullName evidence="6">Translin</fullName>
    </submittedName>
</protein>
<evidence type="ECO:0000256" key="1">
    <source>
        <dbReference type="ARBA" id="ARBA00004123"/>
    </source>
</evidence>
<dbReference type="CDD" id="cd14820">
    <property type="entry name" value="TRAX"/>
    <property type="match status" value="1"/>
</dbReference>
<organism evidence="6 7">
    <name type="scientific">Morchella conica CCBAS932</name>
    <dbReference type="NCBI Taxonomy" id="1392247"/>
    <lineage>
        <taxon>Eukaryota</taxon>
        <taxon>Fungi</taxon>
        <taxon>Dikarya</taxon>
        <taxon>Ascomycota</taxon>
        <taxon>Pezizomycotina</taxon>
        <taxon>Pezizomycetes</taxon>
        <taxon>Pezizales</taxon>
        <taxon>Morchellaceae</taxon>
        <taxon>Morchella</taxon>
    </lineage>
</organism>
<dbReference type="AlphaFoldDB" id="A0A3N4KPM9"/>
<dbReference type="InterPro" id="IPR016069">
    <property type="entry name" value="Translin_C"/>
</dbReference>
<comment type="subcellular location">
    <subcellularLocation>
        <location evidence="2">Cytoplasm</location>
    </subcellularLocation>
    <subcellularLocation>
        <location evidence="1">Nucleus</location>
    </subcellularLocation>
</comment>
<evidence type="ECO:0000313" key="7">
    <source>
        <dbReference type="Proteomes" id="UP000277580"/>
    </source>
</evidence>
<evidence type="ECO:0000256" key="3">
    <source>
        <dbReference type="ARBA" id="ARBA00005902"/>
    </source>
</evidence>
<keyword evidence="7" id="KW-1185">Reference proteome</keyword>
<evidence type="ECO:0000256" key="4">
    <source>
        <dbReference type="ARBA" id="ARBA00022490"/>
    </source>
</evidence>
<dbReference type="EMBL" id="ML119136">
    <property type="protein sequence ID" value="RPB11428.1"/>
    <property type="molecule type" value="Genomic_DNA"/>
</dbReference>
<dbReference type="Gene3D" id="1.20.58.200">
    <property type="entry name" value="Translin, domain 2"/>
    <property type="match status" value="1"/>
</dbReference>
<dbReference type="Pfam" id="PF01997">
    <property type="entry name" value="Translin"/>
    <property type="match status" value="1"/>
</dbReference>
<gene>
    <name evidence="6" type="ORF">P167DRAFT_489524</name>
</gene>
<evidence type="ECO:0000256" key="2">
    <source>
        <dbReference type="ARBA" id="ARBA00004496"/>
    </source>
</evidence>
<dbReference type="GO" id="GO:0005634">
    <property type="term" value="C:nucleus"/>
    <property type="evidence" value="ECO:0007669"/>
    <property type="project" value="UniProtKB-SubCell"/>
</dbReference>
<dbReference type="SUPFAM" id="SSF74784">
    <property type="entry name" value="Translin"/>
    <property type="match status" value="1"/>
</dbReference>
<reference evidence="6 7" key="1">
    <citation type="journal article" date="2018" name="Nat. Ecol. Evol.">
        <title>Pezizomycetes genomes reveal the molecular basis of ectomycorrhizal truffle lifestyle.</title>
        <authorList>
            <person name="Murat C."/>
            <person name="Payen T."/>
            <person name="Noel B."/>
            <person name="Kuo A."/>
            <person name="Morin E."/>
            <person name="Chen J."/>
            <person name="Kohler A."/>
            <person name="Krizsan K."/>
            <person name="Balestrini R."/>
            <person name="Da Silva C."/>
            <person name="Montanini B."/>
            <person name="Hainaut M."/>
            <person name="Levati E."/>
            <person name="Barry K.W."/>
            <person name="Belfiori B."/>
            <person name="Cichocki N."/>
            <person name="Clum A."/>
            <person name="Dockter R.B."/>
            <person name="Fauchery L."/>
            <person name="Guy J."/>
            <person name="Iotti M."/>
            <person name="Le Tacon F."/>
            <person name="Lindquist E.A."/>
            <person name="Lipzen A."/>
            <person name="Malagnac F."/>
            <person name="Mello A."/>
            <person name="Molinier V."/>
            <person name="Miyauchi S."/>
            <person name="Poulain J."/>
            <person name="Riccioni C."/>
            <person name="Rubini A."/>
            <person name="Sitrit Y."/>
            <person name="Splivallo R."/>
            <person name="Traeger S."/>
            <person name="Wang M."/>
            <person name="Zifcakova L."/>
            <person name="Wipf D."/>
            <person name="Zambonelli A."/>
            <person name="Paolocci F."/>
            <person name="Nowrousian M."/>
            <person name="Ottonello S."/>
            <person name="Baldrian P."/>
            <person name="Spatafora J.W."/>
            <person name="Henrissat B."/>
            <person name="Nagy L.G."/>
            <person name="Aury J.M."/>
            <person name="Wincker P."/>
            <person name="Grigoriev I.V."/>
            <person name="Bonfante P."/>
            <person name="Martin F.M."/>
        </authorList>
    </citation>
    <scope>NUCLEOTIDE SEQUENCE [LARGE SCALE GENOMIC DNA]</scope>
    <source>
        <strain evidence="6 7">CCBAS932</strain>
    </source>
</reference>
<name>A0A3N4KPM9_9PEZI</name>
<dbReference type="InterPro" id="IPR002848">
    <property type="entry name" value="Translin_fam"/>
</dbReference>
<dbReference type="PANTHER" id="PTHR10741">
    <property type="entry name" value="TRANSLIN AND TRANSLIN ASSOCIATED PROTEIN X"/>
    <property type="match status" value="1"/>
</dbReference>